<dbReference type="OrthoDB" id="9790710at2"/>
<evidence type="ECO:0000259" key="1">
    <source>
        <dbReference type="Pfam" id="PF00534"/>
    </source>
</evidence>
<reference evidence="3" key="1">
    <citation type="submission" date="2016-11" db="EMBL/GenBank/DDBJ databases">
        <authorList>
            <person name="Varghese N."/>
            <person name="Submissions S."/>
        </authorList>
    </citation>
    <scope>NUCLEOTIDE SEQUENCE [LARGE SCALE GENOMIC DNA]</scope>
    <source>
        <strain evidence="3">DSM 100566</strain>
    </source>
</reference>
<dbReference type="Pfam" id="PF00534">
    <property type="entry name" value="Glycos_transf_1"/>
    <property type="match status" value="1"/>
</dbReference>
<evidence type="ECO:0000313" key="3">
    <source>
        <dbReference type="Proteomes" id="UP000184144"/>
    </source>
</evidence>
<organism evidence="2 3">
    <name type="scientific">Litoreibacter ascidiaceicola</name>
    <dbReference type="NCBI Taxonomy" id="1486859"/>
    <lineage>
        <taxon>Bacteria</taxon>
        <taxon>Pseudomonadati</taxon>
        <taxon>Pseudomonadota</taxon>
        <taxon>Alphaproteobacteria</taxon>
        <taxon>Rhodobacterales</taxon>
        <taxon>Roseobacteraceae</taxon>
        <taxon>Litoreibacter</taxon>
    </lineage>
</organism>
<sequence length="402" mass="43947">MHVAYLINQYPAVSHTFIRREIHALEAQGVSVDRFALRGWDSELVDPLDLEELTKTRHTLKGGLAPLLLGAMRFGLRKPGAFWKGLKLALAMSRKGARPWPFHLIYLAHACQIMDWLKGSGATHLHAHFGTNSAEIAVLVHALGGPKYSFTIHGSEVFDVPIHHALPLKVDGAEFAVTSCAYIGSQLMYNIPHKLWDKVKVVHCGLAPSAFESDPAPLPNNPVFLSVGRFSPEKGHLILLEAFAALYTDSPDARLVLAGDGQMRTEIEARIAVLGLTEVVRITGWVTSDQVREELRKARALVHPSFSEGLPVVIMEAMAERRPVVSTYIAGIPELVRPKKTGWLVPAGQIDELTAVLRDCAATTDNAMNAMGAACFERVLARHDAMTEAAKLKALFSAHSTS</sequence>
<dbReference type="GO" id="GO:0016757">
    <property type="term" value="F:glycosyltransferase activity"/>
    <property type="evidence" value="ECO:0007669"/>
    <property type="project" value="TreeGrafter"/>
</dbReference>
<dbReference type="Proteomes" id="UP000184144">
    <property type="component" value="Unassembled WGS sequence"/>
</dbReference>
<keyword evidence="2" id="KW-0808">Transferase</keyword>
<dbReference type="RefSeq" id="WP_073146022.1">
    <property type="nucleotide sequence ID" value="NZ_FQUV01000010.1"/>
</dbReference>
<keyword evidence="3" id="KW-1185">Reference proteome</keyword>
<dbReference type="SUPFAM" id="SSF53756">
    <property type="entry name" value="UDP-Glycosyltransferase/glycogen phosphorylase"/>
    <property type="match status" value="1"/>
</dbReference>
<evidence type="ECO:0000313" key="2">
    <source>
        <dbReference type="EMBL" id="SHF70963.1"/>
    </source>
</evidence>
<dbReference type="EMBL" id="FQUV01000010">
    <property type="protein sequence ID" value="SHF70963.1"/>
    <property type="molecule type" value="Genomic_DNA"/>
</dbReference>
<dbReference type="AlphaFoldDB" id="A0A1M5DVD0"/>
<feature type="domain" description="Glycosyl transferase family 1" evidence="1">
    <location>
        <begin position="220"/>
        <end position="359"/>
    </location>
</feature>
<dbReference type="PANTHER" id="PTHR45947:SF15">
    <property type="entry name" value="TEICHURONIC ACID BIOSYNTHESIS GLYCOSYLTRANSFERASE TUAC-RELATED"/>
    <property type="match status" value="1"/>
</dbReference>
<name>A0A1M5DVD0_9RHOB</name>
<protein>
    <submittedName>
        <fullName evidence="2">Glycosyltransferase involved in cell wall bisynthesis</fullName>
    </submittedName>
</protein>
<accession>A0A1M5DVD0</accession>
<proteinExistence type="predicted"/>
<dbReference type="PANTHER" id="PTHR45947">
    <property type="entry name" value="SULFOQUINOVOSYL TRANSFERASE SQD2"/>
    <property type="match status" value="1"/>
</dbReference>
<gene>
    <name evidence="2" type="ORF">SAMN05444273_11044</name>
</gene>
<dbReference type="InterPro" id="IPR001296">
    <property type="entry name" value="Glyco_trans_1"/>
</dbReference>
<dbReference type="STRING" id="1486859.SAMN05444273_11044"/>
<dbReference type="Gene3D" id="3.40.50.2000">
    <property type="entry name" value="Glycogen Phosphorylase B"/>
    <property type="match status" value="2"/>
</dbReference>
<dbReference type="InterPro" id="IPR050194">
    <property type="entry name" value="Glycosyltransferase_grp1"/>
</dbReference>